<dbReference type="InterPro" id="IPR040079">
    <property type="entry name" value="Glutathione_S-Trfase"/>
</dbReference>
<dbReference type="InterPro" id="IPR012336">
    <property type="entry name" value="Thioredoxin-like_fold"/>
</dbReference>
<feature type="domain" description="Thioredoxin-like fold" evidence="4">
    <location>
        <begin position="72"/>
        <end position="162"/>
    </location>
</feature>
<evidence type="ECO:0000256" key="2">
    <source>
        <dbReference type="SAM" id="Phobius"/>
    </source>
</evidence>
<reference evidence="5 6" key="1">
    <citation type="submission" date="2024-01" db="EMBL/GenBank/DDBJ databases">
        <title>The genome of the rayed Mediterranean limpet Patella caerulea (Linnaeus, 1758).</title>
        <authorList>
            <person name="Anh-Thu Weber A."/>
            <person name="Halstead-Nussloch G."/>
        </authorList>
    </citation>
    <scope>NUCLEOTIDE SEQUENCE [LARGE SCALE GENOMIC DNA]</scope>
    <source>
        <strain evidence="5">AATW-2023a</strain>
        <tissue evidence="5">Whole specimen</tissue>
    </source>
</reference>
<dbReference type="CDD" id="cd03193">
    <property type="entry name" value="GST_C_Metaxin"/>
    <property type="match status" value="1"/>
</dbReference>
<protein>
    <submittedName>
        <fullName evidence="5">Uncharacterized protein</fullName>
    </submittedName>
</protein>
<dbReference type="SUPFAM" id="SSF52833">
    <property type="entry name" value="Thioredoxin-like"/>
    <property type="match status" value="1"/>
</dbReference>
<keyword evidence="2" id="KW-0812">Transmembrane</keyword>
<dbReference type="GO" id="GO:0005737">
    <property type="term" value="C:cytoplasm"/>
    <property type="evidence" value="ECO:0007669"/>
    <property type="project" value="TreeGrafter"/>
</dbReference>
<dbReference type="Pfam" id="PF17172">
    <property type="entry name" value="GST_N_4"/>
    <property type="match status" value="1"/>
</dbReference>
<dbReference type="AlphaFoldDB" id="A0AAN8K122"/>
<dbReference type="CDD" id="cd03080">
    <property type="entry name" value="GST_N_Metaxin_like"/>
    <property type="match status" value="1"/>
</dbReference>
<evidence type="ECO:0000313" key="6">
    <source>
        <dbReference type="Proteomes" id="UP001347796"/>
    </source>
</evidence>
<keyword evidence="6" id="KW-1185">Reference proteome</keyword>
<gene>
    <name evidence="5" type="ORF">SNE40_006254</name>
</gene>
<keyword evidence="2" id="KW-1133">Transmembrane helix</keyword>
<evidence type="ECO:0000313" key="5">
    <source>
        <dbReference type="EMBL" id="KAK6187000.1"/>
    </source>
</evidence>
<evidence type="ECO:0000256" key="1">
    <source>
        <dbReference type="ARBA" id="ARBA00006475"/>
    </source>
</evidence>
<feature type="transmembrane region" description="Helical" evidence="2">
    <location>
        <begin position="20"/>
        <end position="38"/>
    </location>
</feature>
<dbReference type="InterPro" id="IPR050931">
    <property type="entry name" value="Mito_Protein_Transport_Metaxin"/>
</dbReference>
<dbReference type="SFLD" id="SFLDG01180">
    <property type="entry name" value="SUF1"/>
    <property type="match status" value="1"/>
</dbReference>
<dbReference type="PANTHER" id="PTHR12289:SF41">
    <property type="entry name" value="FAILED AXON CONNECTIONS-RELATED"/>
    <property type="match status" value="1"/>
</dbReference>
<dbReference type="SFLD" id="SFLDS00019">
    <property type="entry name" value="Glutathione_Transferase_(cytos"/>
    <property type="match status" value="1"/>
</dbReference>
<proteinExistence type="inferred from homology"/>
<dbReference type="EMBL" id="JAZGQO010000005">
    <property type="protein sequence ID" value="KAK6187000.1"/>
    <property type="molecule type" value="Genomic_DNA"/>
</dbReference>
<dbReference type="Proteomes" id="UP001347796">
    <property type="component" value="Unassembled WGS sequence"/>
</dbReference>
<name>A0AAN8K122_PATCE</name>
<dbReference type="InterPro" id="IPR026928">
    <property type="entry name" value="FAX/IsoI-like"/>
</dbReference>
<sequence>MMLSLEEVKEFIHSHDPNNYLVIVGGVVAASALTYGLYKNIIGKRTRKVIPKDVVYLHGGGRGPYCPSLSSFCLKLETYLRMNKIPYQNDKDLVMSSQGKIPWIEYNGEVVNDSNFIIQYFNKKLSIDVDRVLTDKERAISRAFLKLIEENLLWCVVLSKWTYGYTDNSWTGLPWLFRRIGKRAVAKNAWAAGIGRHTQSEVEHIFDDDLKALSDFLGNKDFMMGSQPTEIDCSAFGMLAQVLWHSPQEPCEIWIKEKYPNLKAYCIRMKDLFWEDWDECITHGGTREATR</sequence>
<dbReference type="SFLD" id="SFLDG01200">
    <property type="entry name" value="SUF1.1"/>
    <property type="match status" value="1"/>
</dbReference>
<comment type="similarity">
    <text evidence="1">Belongs to the FAX family.</text>
</comment>
<organism evidence="5 6">
    <name type="scientific">Patella caerulea</name>
    <name type="common">Rayed Mediterranean limpet</name>
    <dbReference type="NCBI Taxonomy" id="87958"/>
    <lineage>
        <taxon>Eukaryota</taxon>
        <taxon>Metazoa</taxon>
        <taxon>Spiralia</taxon>
        <taxon>Lophotrochozoa</taxon>
        <taxon>Mollusca</taxon>
        <taxon>Gastropoda</taxon>
        <taxon>Patellogastropoda</taxon>
        <taxon>Patelloidea</taxon>
        <taxon>Patellidae</taxon>
        <taxon>Patella</taxon>
    </lineage>
</organism>
<dbReference type="InterPro" id="IPR036282">
    <property type="entry name" value="Glutathione-S-Trfase_C_sf"/>
</dbReference>
<dbReference type="PANTHER" id="PTHR12289">
    <property type="entry name" value="METAXIN RELATED"/>
    <property type="match status" value="1"/>
</dbReference>
<dbReference type="SUPFAM" id="SSF47616">
    <property type="entry name" value="GST C-terminal domain-like"/>
    <property type="match status" value="1"/>
</dbReference>
<dbReference type="InterPro" id="IPR036249">
    <property type="entry name" value="Thioredoxin-like_sf"/>
</dbReference>
<evidence type="ECO:0000259" key="4">
    <source>
        <dbReference type="Pfam" id="PF17172"/>
    </source>
</evidence>
<evidence type="ECO:0000259" key="3">
    <source>
        <dbReference type="Pfam" id="PF17171"/>
    </source>
</evidence>
<dbReference type="Gene3D" id="1.20.1050.10">
    <property type="match status" value="1"/>
</dbReference>
<accession>A0AAN8K122</accession>
<feature type="domain" description="Metaxin glutathione S-transferase" evidence="3">
    <location>
        <begin position="207"/>
        <end position="269"/>
    </location>
</feature>
<dbReference type="Pfam" id="PF17171">
    <property type="entry name" value="GST_C_6"/>
    <property type="match status" value="1"/>
</dbReference>
<keyword evidence="2" id="KW-0472">Membrane</keyword>
<dbReference type="InterPro" id="IPR033468">
    <property type="entry name" value="Metaxin_GST"/>
</dbReference>
<comment type="caution">
    <text evidence="5">The sequence shown here is derived from an EMBL/GenBank/DDBJ whole genome shotgun (WGS) entry which is preliminary data.</text>
</comment>